<keyword evidence="5" id="KW-1185">Reference proteome</keyword>
<keyword evidence="1" id="KW-0677">Repeat</keyword>
<evidence type="ECO:0000256" key="1">
    <source>
        <dbReference type="ARBA" id="ARBA00022737"/>
    </source>
</evidence>
<dbReference type="PANTHER" id="PTHR10039:SF5">
    <property type="entry name" value="NACHT DOMAIN-CONTAINING PROTEIN"/>
    <property type="match status" value="1"/>
</dbReference>
<organism evidence="4 5">
    <name type="scientific">Trichoderma lentiforme</name>
    <dbReference type="NCBI Taxonomy" id="1567552"/>
    <lineage>
        <taxon>Eukaryota</taxon>
        <taxon>Fungi</taxon>
        <taxon>Dikarya</taxon>
        <taxon>Ascomycota</taxon>
        <taxon>Pezizomycotina</taxon>
        <taxon>Sordariomycetes</taxon>
        <taxon>Hypocreomycetidae</taxon>
        <taxon>Hypocreales</taxon>
        <taxon>Hypocreaceae</taxon>
        <taxon>Trichoderma</taxon>
    </lineage>
</organism>
<dbReference type="Pfam" id="PF24883">
    <property type="entry name" value="NPHP3_N"/>
    <property type="match status" value="1"/>
</dbReference>
<dbReference type="InterPro" id="IPR027417">
    <property type="entry name" value="P-loop_NTPase"/>
</dbReference>
<dbReference type="Gene3D" id="3.40.50.300">
    <property type="entry name" value="P-loop containing nucleotide triphosphate hydrolases"/>
    <property type="match status" value="1"/>
</dbReference>
<evidence type="ECO:0000313" key="4">
    <source>
        <dbReference type="EMBL" id="KAF3066793.1"/>
    </source>
</evidence>
<reference evidence="4 5" key="1">
    <citation type="submission" date="2018-06" db="EMBL/GenBank/DDBJ databases">
        <title>Genome analysis of cellulolytic fungus Trichoderma lentiforme CFAM-422.</title>
        <authorList>
            <person name="Steindorff A.S."/>
            <person name="Formighieri E.F."/>
            <person name="Midorikawa G.E.O."/>
            <person name="Tamietti M.S."/>
            <person name="Ramos E.Z."/>
            <person name="Silva A.S."/>
            <person name="Bon E.P.S."/>
            <person name="Mendes T.D."/>
            <person name="Damaso M.C.T."/>
            <person name="Favaro L.C.L."/>
        </authorList>
    </citation>
    <scope>NUCLEOTIDE SEQUENCE [LARGE SCALE GENOMIC DNA]</scope>
    <source>
        <strain evidence="4 5">CFAM-422</strain>
    </source>
</reference>
<comment type="caution">
    <text evidence="4">The sequence shown here is derived from an EMBL/GenBank/DDBJ whole genome shotgun (WGS) entry which is preliminary data.</text>
</comment>
<dbReference type="Proteomes" id="UP000801864">
    <property type="component" value="Unassembled WGS sequence"/>
</dbReference>
<evidence type="ECO:0000313" key="5">
    <source>
        <dbReference type="Proteomes" id="UP000801864"/>
    </source>
</evidence>
<dbReference type="PANTHER" id="PTHR10039">
    <property type="entry name" value="AMELOGENIN"/>
    <property type="match status" value="1"/>
</dbReference>
<protein>
    <recommendedName>
        <fullName evidence="3">Nephrocystin 3-like N-terminal domain-containing protein</fullName>
    </recommendedName>
</protein>
<sequence length="1071" mass="119497">MPDNQPQFPSFMDAITALGVASDILTITEFSVRLLSTKVSSTIEKKDENSALEDYRNLRLALSNKQASLQRRLLASPSPPLKDELALLELATACLEDSKVLLETIGNIPKDVSGNRLSSRKTGATAYISSKLGGRFNAENVKRLSHVISRHASSIFRRVTPFRISELNKTIESLENVKQQFRPEHESRINSISQDVENLRLEVQRRSVDPDRGNSVAFTNTDIRLFSDRLASLIEAEDNMFADKIVASLNYSSRPVRHDSVPQAHKNTFQWAFDSRLSKWFSSGSGIFWVSGKPGSGKSTFMKFIAKHSQTKELLTHWAGSADTLAVAVHFFWIAGTPIQKSWQGLLQSLLFDVCHKHPSVVPLICPSRWEAAKAGRWQTAAEPWSVSELTAALRALASADNMPLKICFFIDGLDEYDSDHAELCKVLCDMANSPHIKMCLSSRPWAVFERSFGGEGKERLDIHELTRNDIREFVGDQLREHPKWAMIESETAASEKSSLIEQIVAKADGVFLWAFFVTRSLREGLSNGDRISDLSQRLSGLPTDLEQLFKHMLESVGPVDHPKMAGILQAAAHALEPLHIDLYWQLERESEEYDYAYRCPIGSRPLEQISKQREQTTRSINDKTKGLLKLVNLRVEFVHRTVKDFVLTKDLEDYLRGKLPDDHSGFVSIATAYLGFLKTTCHDTSLVAGIMRHGKGLNSGPFISHLNQALFYASEALKADQFASHHYHRTTTLLDKYEAAIEAMVRVGHVTIRGVNSEACHPGLPFREELLKHNLTSYIEKRIRGQPEFFNIFDESPLFAALTPMSLNSGESPAPVARTLDVLLQRGEDPNVLPQVRGPYLEEAASPWMLFARGTMSVFNMLSGPLMFPALRWNDSLDNALFDLLMSYGADPNQALLDRPGAHTVFSHFLKIATSRFLGEECFDGYLRTLDAFFRAGASLGVPHNGAVDPDALAAFGNLARSHPEESVLASYCNELKGLMSKLAADPGRARFLSSVTEKLIVHCSGAEQDLKELVLAISEGLPQYVAEPLLQVIDTKLETSKKQGDTRKRRRESWGDSAYGDGVKQVKGE</sequence>
<dbReference type="InterPro" id="IPR056884">
    <property type="entry name" value="NPHP3-like_N"/>
</dbReference>
<feature type="region of interest" description="Disordered" evidence="2">
    <location>
        <begin position="1042"/>
        <end position="1071"/>
    </location>
</feature>
<evidence type="ECO:0000256" key="2">
    <source>
        <dbReference type="SAM" id="MobiDB-lite"/>
    </source>
</evidence>
<gene>
    <name evidence="4" type="ORF">CFAM422_009013</name>
</gene>
<dbReference type="EMBL" id="QLNT01000016">
    <property type="protein sequence ID" value="KAF3066793.1"/>
    <property type="molecule type" value="Genomic_DNA"/>
</dbReference>
<proteinExistence type="predicted"/>
<feature type="domain" description="Nephrocystin 3-like N-terminal" evidence="3">
    <location>
        <begin position="267"/>
        <end position="444"/>
    </location>
</feature>
<name>A0A9P4X8I6_9HYPO</name>
<evidence type="ECO:0000259" key="3">
    <source>
        <dbReference type="Pfam" id="PF24883"/>
    </source>
</evidence>
<accession>A0A9P4X8I6</accession>
<dbReference type="SUPFAM" id="SSF52540">
    <property type="entry name" value="P-loop containing nucleoside triphosphate hydrolases"/>
    <property type="match status" value="1"/>
</dbReference>
<dbReference type="AlphaFoldDB" id="A0A9P4X8I6"/>